<gene>
    <name evidence="3" type="ORF">PAI11_01000</name>
</gene>
<dbReference type="PRINTS" id="PR00081">
    <property type="entry name" value="GDHRDH"/>
</dbReference>
<dbReference type="Proteomes" id="UP000005143">
    <property type="component" value="Unassembled WGS sequence"/>
</dbReference>
<dbReference type="GO" id="GO:0030497">
    <property type="term" value="P:fatty acid elongation"/>
    <property type="evidence" value="ECO:0007669"/>
    <property type="project" value="TreeGrafter"/>
</dbReference>
<dbReference type="OrthoDB" id="9804774at2"/>
<keyword evidence="2 3" id="KW-0560">Oxidoreductase</keyword>
<dbReference type="EC" id="1.1.1.100" evidence="3"/>
<dbReference type="Pfam" id="PF13561">
    <property type="entry name" value="adh_short_C2"/>
    <property type="match status" value="1"/>
</dbReference>
<organism evidence="3 4">
    <name type="scientific">Patulibacter medicamentivorans</name>
    <dbReference type="NCBI Taxonomy" id="1097667"/>
    <lineage>
        <taxon>Bacteria</taxon>
        <taxon>Bacillati</taxon>
        <taxon>Actinomycetota</taxon>
        <taxon>Thermoleophilia</taxon>
        <taxon>Solirubrobacterales</taxon>
        <taxon>Patulibacteraceae</taxon>
        <taxon>Patulibacter</taxon>
    </lineage>
</organism>
<reference evidence="3 4" key="1">
    <citation type="journal article" date="2013" name="Biodegradation">
        <title>Quantitative proteomic analysis of ibuprofen-degrading Patulibacter sp. strain I11.</title>
        <authorList>
            <person name="Almeida B."/>
            <person name="Kjeldal H."/>
            <person name="Lolas I."/>
            <person name="Knudsen A.D."/>
            <person name="Carvalho G."/>
            <person name="Nielsen K.L."/>
            <person name="Barreto Crespo M.T."/>
            <person name="Stensballe A."/>
            <person name="Nielsen J.L."/>
        </authorList>
    </citation>
    <scope>NUCLEOTIDE SEQUENCE [LARGE SCALE GENOMIC DNA]</scope>
    <source>
        <strain evidence="3 4">I11</strain>
    </source>
</reference>
<evidence type="ECO:0000313" key="3">
    <source>
        <dbReference type="EMBL" id="EHN12954.1"/>
    </source>
</evidence>
<protein>
    <submittedName>
        <fullName evidence="3">3-oxoacyl-[acyl-carrier protein] reductase</fullName>
        <ecNumber evidence="3">1.1.1.100</ecNumber>
    </submittedName>
</protein>
<sequence>MSDRPDGPSAPAGSRRVAIVTGAARGTGEAIARELARRGDHVVVADLAGQRARAVADEIGGSAAVLDVRDWDAVRSLVDATVAEHGALDVLVNNAARSVARSLWEIEREEWDDVLGVNLGGVFAGCRAAAPHMRDRGRGRIVNVSSIAGQQGGVNGGAHYAASKAGIGVLTKVVAAELAPHGVTVNAVAPAAIAGPVMDALGPERQAVIAASIPVGRLGRPEEVAAAVAYLASDEAGFVTGATLDLNGGLLMR</sequence>
<proteinExistence type="inferred from homology"/>
<dbReference type="RefSeq" id="WP_007569718.1">
    <property type="nucleotide sequence ID" value="NZ_AGUD01000004.1"/>
</dbReference>
<dbReference type="AlphaFoldDB" id="H0DZZ5"/>
<evidence type="ECO:0000256" key="1">
    <source>
        <dbReference type="ARBA" id="ARBA00006484"/>
    </source>
</evidence>
<dbReference type="PANTHER" id="PTHR42760:SF40">
    <property type="entry name" value="3-OXOACYL-[ACYL-CARRIER-PROTEIN] REDUCTASE, CHLOROPLASTIC"/>
    <property type="match status" value="1"/>
</dbReference>
<dbReference type="GO" id="GO:0004316">
    <property type="term" value="F:3-oxoacyl-[acyl-carrier-protein] reductase (NADPH) activity"/>
    <property type="evidence" value="ECO:0007669"/>
    <property type="project" value="UniProtKB-EC"/>
</dbReference>
<dbReference type="NCBIfam" id="NF005559">
    <property type="entry name" value="PRK07231.1"/>
    <property type="match status" value="1"/>
</dbReference>
<dbReference type="Gene3D" id="3.40.50.720">
    <property type="entry name" value="NAD(P)-binding Rossmann-like Domain"/>
    <property type="match status" value="1"/>
</dbReference>
<dbReference type="InterPro" id="IPR002347">
    <property type="entry name" value="SDR_fam"/>
</dbReference>
<dbReference type="EMBL" id="AGUD01000004">
    <property type="protein sequence ID" value="EHN12954.1"/>
    <property type="molecule type" value="Genomic_DNA"/>
</dbReference>
<dbReference type="PROSITE" id="PS00061">
    <property type="entry name" value="ADH_SHORT"/>
    <property type="match status" value="1"/>
</dbReference>
<name>H0DZZ5_9ACTN</name>
<accession>H0DZZ5</accession>
<dbReference type="SUPFAM" id="SSF51735">
    <property type="entry name" value="NAD(P)-binding Rossmann-fold domains"/>
    <property type="match status" value="1"/>
</dbReference>
<evidence type="ECO:0000256" key="2">
    <source>
        <dbReference type="ARBA" id="ARBA00023002"/>
    </source>
</evidence>
<keyword evidence="4" id="KW-1185">Reference proteome</keyword>
<dbReference type="PATRIC" id="fig|1097667.3.peg.100"/>
<dbReference type="PRINTS" id="PR00080">
    <property type="entry name" value="SDRFAMILY"/>
</dbReference>
<evidence type="ECO:0000313" key="4">
    <source>
        <dbReference type="Proteomes" id="UP000005143"/>
    </source>
</evidence>
<dbReference type="InterPro" id="IPR036291">
    <property type="entry name" value="NAD(P)-bd_dom_sf"/>
</dbReference>
<comment type="caution">
    <text evidence="3">The sequence shown here is derived from an EMBL/GenBank/DDBJ whole genome shotgun (WGS) entry which is preliminary data.</text>
</comment>
<comment type="similarity">
    <text evidence="1">Belongs to the short-chain dehydrogenases/reductases (SDR) family.</text>
</comment>
<dbReference type="PANTHER" id="PTHR42760">
    <property type="entry name" value="SHORT-CHAIN DEHYDROGENASES/REDUCTASES FAMILY MEMBER"/>
    <property type="match status" value="1"/>
</dbReference>
<dbReference type="FunFam" id="3.40.50.720:FF:000173">
    <property type="entry name" value="3-oxoacyl-[acyl-carrier protein] reductase"/>
    <property type="match status" value="1"/>
</dbReference>
<dbReference type="InterPro" id="IPR020904">
    <property type="entry name" value="Sc_DH/Rdtase_CS"/>
</dbReference>